<dbReference type="InterPro" id="IPR036249">
    <property type="entry name" value="Thioredoxin-like_sf"/>
</dbReference>
<dbReference type="InterPro" id="IPR006660">
    <property type="entry name" value="Arsenate_reductase-like"/>
</dbReference>
<sequence length="116" mass="13535">MQDITIWHNPRCKKSRDALKLLEEKNLDIKIVKYLEQTPNEQEIKDVLLMLGIAAKDLIRTKEAIYKELDLKNVKNEEELIKAMVNNPKLIERPVVIKDGDAVIARPKENIQKLFM</sequence>
<organism evidence="4 7">
    <name type="scientific">Malaciobacter marinus</name>
    <dbReference type="NCBI Taxonomy" id="505249"/>
    <lineage>
        <taxon>Bacteria</taxon>
        <taxon>Pseudomonadati</taxon>
        <taxon>Campylobacterota</taxon>
        <taxon>Epsilonproteobacteria</taxon>
        <taxon>Campylobacterales</taxon>
        <taxon>Arcobacteraceae</taxon>
        <taxon>Malaciobacter</taxon>
    </lineage>
</organism>
<evidence type="ECO:0000313" key="6">
    <source>
        <dbReference type="Proteomes" id="UP000224740"/>
    </source>
</evidence>
<reference evidence="4 7" key="3">
    <citation type="submission" date="2018-08" db="EMBL/GenBank/DDBJ databases">
        <title>Complete genome of the Arcobacter marinus type strain JCM 15502.</title>
        <authorList>
            <person name="Miller W.G."/>
            <person name="Yee E."/>
            <person name="Huynh S."/>
            <person name="Parker C.T."/>
        </authorList>
    </citation>
    <scope>NUCLEOTIDE SEQUENCE [LARGE SCALE GENOMIC DNA]</scope>
    <source>
        <strain evidence="4 7">JCM 15502</strain>
    </source>
</reference>
<name>A0A347TL85_9BACT</name>
<gene>
    <name evidence="5" type="primary">arsC</name>
    <name evidence="4" type="ORF">AMRN_1631</name>
    <name evidence="5" type="ORF">CPH92_07985</name>
</gene>
<dbReference type="SUPFAM" id="SSF52833">
    <property type="entry name" value="Thioredoxin-like"/>
    <property type="match status" value="1"/>
</dbReference>
<comment type="similarity">
    <text evidence="1 3">Belongs to the ArsC family.</text>
</comment>
<dbReference type="CDD" id="cd03034">
    <property type="entry name" value="ArsC_ArsC"/>
    <property type="match status" value="1"/>
</dbReference>
<evidence type="ECO:0000256" key="3">
    <source>
        <dbReference type="PROSITE-ProRule" id="PRU01282"/>
    </source>
</evidence>
<evidence type="ECO:0000313" key="5">
    <source>
        <dbReference type="EMBL" id="PHO15231.1"/>
    </source>
</evidence>
<proteinExistence type="inferred from homology"/>
<reference evidence="5" key="2">
    <citation type="submission" date="2017-09" db="EMBL/GenBank/DDBJ databases">
        <authorList>
            <person name="Perez-Cataluna A."/>
            <person name="Figueras M.J."/>
            <person name="Salas-Masso N."/>
        </authorList>
    </citation>
    <scope>NUCLEOTIDE SEQUENCE</scope>
    <source>
        <strain evidence="5">CECT 7727</strain>
    </source>
</reference>
<dbReference type="EMBL" id="CP032101">
    <property type="protein sequence ID" value="AXX87363.1"/>
    <property type="molecule type" value="Genomic_DNA"/>
</dbReference>
<dbReference type="KEGG" id="amar:AMRN_1631"/>
<keyword evidence="6" id="KW-1185">Reference proteome</keyword>
<evidence type="ECO:0000256" key="2">
    <source>
        <dbReference type="ARBA" id="ARBA00023002"/>
    </source>
</evidence>
<keyword evidence="2" id="KW-0560">Oxidoreductase</keyword>
<accession>A0A347TL85</accession>
<dbReference type="InterPro" id="IPR006659">
    <property type="entry name" value="Arsenate_reductase"/>
</dbReference>
<dbReference type="PANTHER" id="PTHR30041">
    <property type="entry name" value="ARSENATE REDUCTASE"/>
    <property type="match status" value="1"/>
</dbReference>
<evidence type="ECO:0000313" key="7">
    <source>
        <dbReference type="Proteomes" id="UP000264693"/>
    </source>
</evidence>
<evidence type="ECO:0000256" key="1">
    <source>
        <dbReference type="ARBA" id="ARBA00007198"/>
    </source>
</evidence>
<dbReference type="RefSeq" id="WP_099311208.1">
    <property type="nucleotide sequence ID" value="NZ_CP032101.1"/>
</dbReference>
<reference evidence="6" key="1">
    <citation type="submission" date="2017-09" db="EMBL/GenBank/DDBJ databases">
        <title>Arcobacter canalis sp. nov., a new species isolated from a water canal contaminated with urban sewage.</title>
        <authorList>
            <person name="Perez-Cataluna A."/>
            <person name="Salas-Masso N."/>
            <person name="Figueras M.J."/>
        </authorList>
    </citation>
    <scope>NUCLEOTIDE SEQUENCE [LARGE SCALE GENOMIC DNA]</scope>
    <source>
        <strain evidence="6">CECT 7727</strain>
    </source>
</reference>
<dbReference type="NCBIfam" id="TIGR00014">
    <property type="entry name" value="arsC"/>
    <property type="match status" value="1"/>
</dbReference>
<dbReference type="AlphaFoldDB" id="A0A347TL85"/>
<dbReference type="EMBL" id="NXAO01000033">
    <property type="protein sequence ID" value="PHO15231.1"/>
    <property type="molecule type" value="Genomic_DNA"/>
</dbReference>
<dbReference type="Proteomes" id="UP000264693">
    <property type="component" value="Chromosome"/>
</dbReference>
<dbReference type="Gene3D" id="3.40.30.10">
    <property type="entry name" value="Glutaredoxin"/>
    <property type="match status" value="1"/>
</dbReference>
<dbReference type="PROSITE" id="PS51353">
    <property type="entry name" value="ARSC"/>
    <property type="match status" value="1"/>
</dbReference>
<dbReference type="Pfam" id="PF03960">
    <property type="entry name" value="ArsC"/>
    <property type="match status" value="1"/>
</dbReference>
<dbReference type="GO" id="GO:0008794">
    <property type="term" value="F:arsenate reductase (glutaredoxin) activity"/>
    <property type="evidence" value="ECO:0007669"/>
    <property type="project" value="InterPro"/>
</dbReference>
<evidence type="ECO:0000313" key="4">
    <source>
        <dbReference type="EMBL" id="AXX87363.1"/>
    </source>
</evidence>
<dbReference type="PANTHER" id="PTHR30041:SF4">
    <property type="entry name" value="ARSENATE REDUCTASE"/>
    <property type="match status" value="1"/>
</dbReference>
<dbReference type="Proteomes" id="UP000224740">
    <property type="component" value="Unassembled WGS sequence"/>
</dbReference>
<protein>
    <submittedName>
        <fullName evidence="4">Arsenate reductase (ArsC) family protein</fullName>
    </submittedName>
    <submittedName>
        <fullName evidence="5">Arsenate reductase (Glutaredoxin)</fullName>
    </submittedName>
</protein>